<dbReference type="InterPro" id="IPR013762">
    <property type="entry name" value="Integrase-like_cat_sf"/>
</dbReference>
<organism evidence="5 6">
    <name type="scientific">Funiculus sociatus GB2-A5</name>
    <dbReference type="NCBI Taxonomy" id="2933946"/>
    <lineage>
        <taxon>Bacteria</taxon>
        <taxon>Bacillati</taxon>
        <taxon>Cyanobacteriota</taxon>
        <taxon>Cyanophyceae</taxon>
        <taxon>Coleofasciculales</taxon>
        <taxon>Coleofasciculaceae</taxon>
        <taxon>Funiculus</taxon>
    </lineage>
</organism>
<evidence type="ECO:0000313" key="6">
    <source>
        <dbReference type="Proteomes" id="UP001442494"/>
    </source>
</evidence>
<gene>
    <name evidence="5" type="ORF">NDI37_27070</name>
</gene>
<dbReference type="EMBL" id="JAMPKK010000113">
    <property type="protein sequence ID" value="MEP0868102.1"/>
    <property type="molecule type" value="Genomic_DNA"/>
</dbReference>
<feature type="domain" description="Tyr recombinase" evidence="4">
    <location>
        <begin position="126"/>
        <end position="312"/>
    </location>
</feature>
<protein>
    <submittedName>
        <fullName evidence="5">Tyrosine-type recombinase/integrase</fullName>
    </submittedName>
</protein>
<dbReference type="InterPro" id="IPR050090">
    <property type="entry name" value="Tyrosine_recombinase_XerCD"/>
</dbReference>
<dbReference type="PROSITE" id="PS51898">
    <property type="entry name" value="TYR_RECOMBINASE"/>
    <property type="match status" value="1"/>
</dbReference>
<keyword evidence="6" id="KW-1185">Reference proteome</keyword>
<dbReference type="Proteomes" id="UP001442494">
    <property type="component" value="Unassembled WGS sequence"/>
</dbReference>
<evidence type="ECO:0000256" key="3">
    <source>
        <dbReference type="ARBA" id="ARBA00023172"/>
    </source>
</evidence>
<proteinExistence type="inferred from homology"/>
<name>A0ABV0JZR8_9CYAN</name>
<evidence type="ECO:0000313" key="5">
    <source>
        <dbReference type="EMBL" id="MEP0868102.1"/>
    </source>
</evidence>
<comment type="caution">
    <text evidence="5">The sequence shown here is derived from an EMBL/GenBank/DDBJ whole genome shotgun (WGS) entry which is preliminary data.</text>
</comment>
<reference evidence="5 6" key="1">
    <citation type="submission" date="2022-04" db="EMBL/GenBank/DDBJ databases">
        <title>Positive selection, recombination, and allopatry shape intraspecific diversity of widespread and dominant cyanobacteria.</title>
        <authorList>
            <person name="Wei J."/>
            <person name="Shu W."/>
            <person name="Hu C."/>
        </authorList>
    </citation>
    <scope>NUCLEOTIDE SEQUENCE [LARGE SCALE GENOMIC DNA]</scope>
    <source>
        <strain evidence="5 6">GB2-A5</strain>
    </source>
</reference>
<evidence type="ECO:0000256" key="1">
    <source>
        <dbReference type="ARBA" id="ARBA00008857"/>
    </source>
</evidence>
<dbReference type="PANTHER" id="PTHR30349:SF41">
    <property type="entry name" value="INTEGRASE_RECOMBINASE PROTEIN MJ0367-RELATED"/>
    <property type="match status" value="1"/>
</dbReference>
<dbReference type="Pfam" id="PF00589">
    <property type="entry name" value="Phage_integrase"/>
    <property type="match status" value="1"/>
</dbReference>
<evidence type="ECO:0000259" key="4">
    <source>
        <dbReference type="PROSITE" id="PS51898"/>
    </source>
</evidence>
<dbReference type="InterPro" id="IPR011010">
    <property type="entry name" value="DNA_brk_join_enz"/>
</dbReference>
<dbReference type="RefSeq" id="WP_190421143.1">
    <property type="nucleotide sequence ID" value="NZ_JAMPKK010000113.1"/>
</dbReference>
<comment type="similarity">
    <text evidence="1">Belongs to the 'phage' integrase family.</text>
</comment>
<evidence type="ECO:0000256" key="2">
    <source>
        <dbReference type="ARBA" id="ARBA00023125"/>
    </source>
</evidence>
<dbReference type="PANTHER" id="PTHR30349">
    <property type="entry name" value="PHAGE INTEGRASE-RELATED"/>
    <property type="match status" value="1"/>
</dbReference>
<dbReference type="InterPro" id="IPR002104">
    <property type="entry name" value="Integrase_catalytic"/>
</dbReference>
<dbReference type="SUPFAM" id="SSF56349">
    <property type="entry name" value="DNA breaking-rejoining enzymes"/>
    <property type="match status" value="1"/>
</dbReference>
<accession>A0ABV0JZR8</accession>
<keyword evidence="3" id="KW-0233">DNA recombination</keyword>
<dbReference type="Gene3D" id="1.10.443.10">
    <property type="entry name" value="Intergrase catalytic core"/>
    <property type="match status" value="1"/>
</dbReference>
<keyword evidence="2" id="KW-0238">DNA-binding</keyword>
<sequence>MKELVTVSHFQTLSPTVNVLAEGNPALVYLSGLGSGSRRTMRQALNAIAEMLTLGSCDSTTLPWWLLRYQHTSALRSELMERYSPATANKMLSALRGVLRECRRLGLISADDYMNACDLKQIASERLPTGRALSGGQIAALMDVCCRDASPAGFRDGAMLAFLMGGLRRSEVVKLDVSDFNLETGEIKVLGGKGRKDRLCYTPGGGAEAIADWLQLRGDITGALLNPVNKGRAILVGQRLSSQAVLNALEKRSEQAGVKDLSPHDFRRTFISNLLDAGADISTVQRLAGHSSPLTTARYDRRGEETKRRAVSLLHLPYGRTVVQGAVNEAIRKGIEAGYA</sequence>